<name>A0A916Z1V4_9BACT</name>
<sequence>MKFDLLKIKNILETQVCSVHNQIPNVSIIDDKIQTIPCCENFGVELSKIAEQEYHKQADLSIQSMLDEFQAKFQ</sequence>
<dbReference type="AlphaFoldDB" id="A0A916Z1V4"/>
<evidence type="ECO:0000313" key="1">
    <source>
        <dbReference type="EMBL" id="GGD72693.1"/>
    </source>
</evidence>
<dbReference type="RefSeq" id="WP_188768929.1">
    <property type="nucleotide sequence ID" value="NZ_BMKK01000010.1"/>
</dbReference>
<reference evidence="1" key="1">
    <citation type="journal article" date="2014" name="Int. J. Syst. Evol. Microbiol.">
        <title>Complete genome sequence of Corynebacterium casei LMG S-19264T (=DSM 44701T), isolated from a smear-ripened cheese.</title>
        <authorList>
            <consortium name="US DOE Joint Genome Institute (JGI-PGF)"/>
            <person name="Walter F."/>
            <person name="Albersmeier A."/>
            <person name="Kalinowski J."/>
            <person name="Ruckert C."/>
        </authorList>
    </citation>
    <scope>NUCLEOTIDE SEQUENCE</scope>
    <source>
        <strain evidence="1">CGMCC 1.15958</strain>
    </source>
</reference>
<comment type="caution">
    <text evidence="1">The sequence shown here is derived from an EMBL/GenBank/DDBJ whole genome shotgun (WGS) entry which is preliminary data.</text>
</comment>
<accession>A0A916Z1V4</accession>
<proteinExistence type="predicted"/>
<dbReference type="EMBL" id="BMKK01000010">
    <property type="protein sequence ID" value="GGD72693.1"/>
    <property type="molecule type" value="Genomic_DNA"/>
</dbReference>
<gene>
    <name evidence="1" type="ORF">GCM10011514_40990</name>
</gene>
<evidence type="ECO:0000313" key="2">
    <source>
        <dbReference type="Proteomes" id="UP000609064"/>
    </source>
</evidence>
<dbReference type="Proteomes" id="UP000609064">
    <property type="component" value="Unassembled WGS sequence"/>
</dbReference>
<keyword evidence="2" id="KW-1185">Reference proteome</keyword>
<protein>
    <submittedName>
        <fullName evidence="1">Uncharacterized protein</fullName>
    </submittedName>
</protein>
<reference evidence="1" key="2">
    <citation type="submission" date="2020-09" db="EMBL/GenBank/DDBJ databases">
        <authorList>
            <person name="Sun Q."/>
            <person name="Zhou Y."/>
        </authorList>
    </citation>
    <scope>NUCLEOTIDE SEQUENCE</scope>
    <source>
        <strain evidence="1">CGMCC 1.15958</strain>
    </source>
</reference>
<organism evidence="1 2">
    <name type="scientific">Emticicia aquatilis</name>
    <dbReference type="NCBI Taxonomy" id="1537369"/>
    <lineage>
        <taxon>Bacteria</taxon>
        <taxon>Pseudomonadati</taxon>
        <taxon>Bacteroidota</taxon>
        <taxon>Cytophagia</taxon>
        <taxon>Cytophagales</taxon>
        <taxon>Leadbetterellaceae</taxon>
        <taxon>Emticicia</taxon>
    </lineage>
</organism>